<accession>A0ACC2I4Q1</accession>
<keyword evidence="2" id="KW-1185">Reference proteome</keyword>
<comment type="caution">
    <text evidence="1">The sequence shown here is derived from an EMBL/GenBank/DDBJ whole genome shotgun (WGS) entry which is preliminary data.</text>
</comment>
<dbReference type="EMBL" id="JAPESX010002018">
    <property type="protein sequence ID" value="KAJ8109878.1"/>
    <property type="molecule type" value="Genomic_DNA"/>
</dbReference>
<sequence>MAQRYRLKQWDGQEVGIPSRGKAEKNEGDNAAPTWQVLLTDGPNDNMYAHLYTTQVPPYLVNCLETPGKLHLPPLEADTTKHARDEGECKDAQGDMPFDFLIRHTRISYDPTDTFRIRLREAIIFSRDSFP</sequence>
<name>A0ACC2I4Q1_9PEZI</name>
<evidence type="ECO:0000313" key="1">
    <source>
        <dbReference type="EMBL" id="KAJ8109878.1"/>
    </source>
</evidence>
<dbReference type="Proteomes" id="UP001153334">
    <property type="component" value="Unassembled WGS sequence"/>
</dbReference>
<organism evidence="1 2">
    <name type="scientific">Nemania bipapillata</name>
    <dbReference type="NCBI Taxonomy" id="110536"/>
    <lineage>
        <taxon>Eukaryota</taxon>
        <taxon>Fungi</taxon>
        <taxon>Dikarya</taxon>
        <taxon>Ascomycota</taxon>
        <taxon>Pezizomycotina</taxon>
        <taxon>Sordariomycetes</taxon>
        <taxon>Xylariomycetidae</taxon>
        <taxon>Xylariales</taxon>
        <taxon>Xylariaceae</taxon>
        <taxon>Nemania</taxon>
    </lineage>
</organism>
<reference evidence="1" key="1">
    <citation type="submission" date="2022-11" db="EMBL/GenBank/DDBJ databases">
        <title>Genome Sequence of Nemania bipapillata.</title>
        <authorList>
            <person name="Buettner E."/>
        </authorList>
    </citation>
    <scope>NUCLEOTIDE SEQUENCE</scope>
    <source>
        <strain evidence="1">CP14</strain>
    </source>
</reference>
<proteinExistence type="predicted"/>
<protein>
    <submittedName>
        <fullName evidence="1">Uncharacterized protein</fullName>
    </submittedName>
</protein>
<gene>
    <name evidence="1" type="ORF">ONZ43_g6016</name>
</gene>
<evidence type="ECO:0000313" key="2">
    <source>
        <dbReference type="Proteomes" id="UP001153334"/>
    </source>
</evidence>